<dbReference type="Gene3D" id="1.10.600.10">
    <property type="entry name" value="Farnesyl Diphosphate Synthase"/>
    <property type="match status" value="1"/>
</dbReference>
<dbReference type="Pfam" id="PF00348">
    <property type="entry name" value="polyprenyl_synt"/>
    <property type="match status" value="1"/>
</dbReference>
<evidence type="ECO:0000313" key="12">
    <source>
        <dbReference type="EMBL" id="KDQ28424.1"/>
    </source>
</evidence>
<evidence type="ECO:0000256" key="5">
    <source>
        <dbReference type="ARBA" id="ARBA00032052"/>
    </source>
</evidence>
<dbReference type="VEuPathDB" id="FungiDB:PLEOSDRAFT_1056854"/>
<dbReference type="OrthoDB" id="6921389at2759"/>
<dbReference type="STRING" id="1137138.A0A067NKI4"/>
<accession>A0A067NKI4</accession>
<evidence type="ECO:0000313" key="13">
    <source>
        <dbReference type="Proteomes" id="UP000027073"/>
    </source>
</evidence>
<dbReference type="InterPro" id="IPR008949">
    <property type="entry name" value="Isoprenoid_synthase_dom_sf"/>
</dbReference>
<evidence type="ECO:0000256" key="7">
    <source>
        <dbReference type="ARBA" id="ARBA00032424"/>
    </source>
</evidence>
<dbReference type="EMBL" id="KL198008">
    <property type="protein sequence ID" value="KDQ28424.1"/>
    <property type="molecule type" value="Genomic_DNA"/>
</dbReference>
<dbReference type="CDD" id="cd00685">
    <property type="entry name" value="Trans_IPPS_HT"/>
    <property type="match status" value="1"/>
</dbReference>
<dbReference type="GO" id="GO:0046872">
    <property type="term" value="F:metal ion binding"/>
    <property type="evidence" value="ECO:0007669"/>
    <property type="project" value="UniProtKB-KW"/>
</dbReference>
<sequence>MSTHSNILQALTDADSWSTANESAILEPYSYISDNPGKDVRTRMIEAFNLWLNVPQAQLQTIAKVVNMLHTASLLVDDIEDDSQLRRGNPVAHKIYGIPQTINTANYVYFQAFKELFALRQGSNADLDGIVTEELLCLHRGQGLEILWRDSLQCPTEEEYVRMVNFKTGGLLRIGIKLMMACSTTNTDVDYVPVVNLIGVYYQIRDDYMNLQSSEYSVNKGFAEDLTEGKFSFPVVHGIRADTSNRQILNVLQKRPSTPTLKRHTIEYLRTKTKSFDYTLSVIRELEQKTLEEIARLGGNAGLAKLMELLHIQLDDQ</sequence>
<dbReference type="SUPFAM" id="SSF48576">
    <property type="entry name" value="Terpenoid synthases"/>
    <property type="match status" value="1"/>
</dbReference>
<dbReference type="GO" id="GO:0008299">
    <property type="term" value="P:isoprenoid biosynthetic process"/>
    <property type="evidence" value="ECO:0007669"/>
    <property type="project" value="InterPro"/>
</dbReference>
<evidence type="ECO:0000256" key="8">
    <source>
        <dbReference type="ARBA" id="ARBA00032448"/>
    </source>
</evidence>
<dbReference type="AlphaFoldDB" id="A0A067NKI4"/>
<dbReference type="Proteomes" id="UP000027073">
    <property type="component" value="Unassembled WGS sequence"/>
</dbReference>
<dbReference type="GO" id="GO:0004659">
    <property type="term" value="F:prenyltransferase activity"/>
    <property type="evidence" value="ECO:0007669"/>
    <property type="project" value="InterPro"/>
</dbReference>
<evidence type="ECO:0000256" key="10">
    <source>
        <dbReference type="ARBA" id="ARBA00033096"/>
    </source>
</evidence>
<evidence type="ECO:0000256" key="3">
    <source>
        <dbReference type="ARBA" id="ARBA00022723"/>
    </source>
</evidence>
<keyword evidence="4" id="KW-0460">Magnesium</keyword>
<comment type="similarity">
    <text evidence="2 11">Belongs to the FPP/GGPP synthase family.</text>
</comment>
<proteinExistence type="inferred from homology"/>
<dbReference type="PANTHER" id="PTHR12001">
    <property type="entry name" value="GERANYLGERANYL PYROPHOSPHATE SYNTHASE"/>
    <property type="match status" value="1"/>
</dbReference>
<comment type="cofactor">
    <cofactor evidence="1">
        <name>Mg(2+)</name>
        <dbReference type="ChEBI" id="CHEBI:18420"/>
    </cofactor>
</comment>
<name>A0A067NKI4_PLEO1</name>
<dbReference type="InterPro" id="IPR000092">
    <property type="entry name" value="Polyprenyl_synt"/>
</dbReference>
<dbReference type="PROSITE" id="PS00723">
    <property type="entry name" value="POLYPRENYL_SYNTHASE_1"/>
    <property type="match status" value="1"/>
</dbReference>
<gene>
    <name evidence="12" type="ORF">PLEOSDRAFT_1056854</name>
</gene>
<keyword evidence="3" id="KW-0479">Metal-binding</keyword>
<evidence type="ECO:0000256" key="9">
    <source>
        <dbReference type="ARBA" id="ARBA00032873"/>
    </source>
</evidence>
<evidence type="ECO:0000256" key="11">
    <source>
        <dbReference type="RuleBase" id="RU004466"/>
    </source>
</evidence>
<evidence type="ECO:0000256" key="4">
    <source>
        <dbReference type="ARBA" id="ARBA00022842"/>
    </source>
</evidence>
<organism evidence="12 13">
    <name type="scientific">Pleurotus ostreatus (strain PC15)</name>
    <name type="common">Oyster mushroom</name>
    <dbReference type="NCBI Taxonomy" id="1137138"/>
    <lineage>
        <taxon>Eukaryota</taxon>
        <taxon>Fungi</taxon>
        <taxon>Dikarya</taxon>
        <taxon>Basidiomycota</taxon>
        <taxon>Agaricomycotina</taxon>
        <taxon>Agaricomycetes</taxon>
        <taxon>Agaricomycetidae</taxon>
        <taxon>Agaricales</taxon>
        <taxon>Pleurotineae</taxon>
        <taxon>Pleurotaceae</taxon>
        <taxon>Pleurotus</taxon>
    </lineage>
</organism>
<dbReference type="PANTHER" id="PTHR12001:SF44">
    <property type="entry name" value="GERANYLGERANYL PYROPHOSPHATE SYNTHASE"/>
    <property type="match status" value="1"/>
</dbReference>
<protein>
    <recommendedName>
        <fullName evidence="9">(2E,6E)-farnesyl diphosphate synthase</fullName>
    </recommendedName>
    <alternativeName>
        <fullName evidence="8">Dimethylallyltranstransferase</fullName>
    </alternativeName>
    <alternativeName>
        <fullName evidence="7">Farnesyl diphosphate synthase</fullName>
    </alternativeName>
    <alternativeName>
        <fullName evidence="5">Farnesyltranstransferase</fullName>
    </alternativeName>
    <alternativeName>
        <fullName evidence="10">Geranylgeranyl diphosphate synthase</fullName>
    </alternativeName>
    <alternativeName>
        <fullName evidence="6">Geranyltranstransferase</fullName>
    </alternativeName>
</protein>
<keyword evidence="11" id="KW-0808">Transferase</keyword>
<dbReference type="InterPro" id="IPR033749">
    <property type="entry name" value="Polyprenyl_synt_CS"/>
</dbReference>
<dbReference type="SFLD" id="SFLDS00005">
    <property type="entry name" value="Isoprenoid_Synthase_Type_I"/>
    <property type="match status" value="1"/>
</dbReference>
<dbReference type="InParanoid" id="A0A067NKI4"/>
<evidence type="ECO:0000256" key="2">
    <source>
        <dbReference type="ARBA" id="ARBA00006706"/>
    </source>
</evidence>
<reference evidence="13" key="1">
    <citation type="journal article" date="2014" name="Proc. Natl. Acad. Sci. U.S.A.">
        <title>Extensive sampling of basidiomycete genomes demonstrates inadequacy of the white-rot/brown-rot paradigm for wood decay fungi.</title>
        <authorList>
            <person name="Riley R."/>
            <person name="Salamov A.A."/>
            <person name="Brown D.W."/>
            <person name="Nagy L.G."/>
            <person name="Floudas D."/>
            <person name="Held B.W."/>
            <person name="Levasseur A."/>
            <person name="Lombard V."/>
            <person name="Morin E."/>
            <person name="Otillar R."/>
            <person name="Lindquist E.A."/>
            <person name="Sun H."/>
            <person name="LaButti K.M."/>
            <person name="Schmutz J."/>
            <person name="Jabbour D."/>
            <person name="Luo H."/>
            <person name="Baker S.E."/>
            <person name="Pisabarro A.G."/>
            <person name="Walton J.D."/>
            <person name="Blanchette R.A."/>
            <person name="Henrissat B."/>
            <person name="Martin F."/>
            <person name="Cullen D."/>
            <person name="Hibbett D.S."/>
            <person name="Grigoriev I.V."/>
        </authorList>
    </citation>
    <scope>NUCLEOTIDE SEQUENCE [LARGE SCALE GENOMIC DNA]</scope>
    <source>
        <strain evidence="13">PC15</strain>
    </source>
</reference>
<dbReference type="PROSITE" id="PS00444">
    <property type="entry name" value="POLYPRENYL_SYNTHASE_2"/>
    <property type="match status" value="1"/>
</dbReference>
<evidence type="ECO:0000256" key="6">
    <source>
        <dbReference type="ARBA" id="ARBA00032380"/>
    </source>
</evidence>
<evidence type="ECO:0000256" key="1">
    <source>
        <dbReference type="ARBA" id="ARBA00001946"/>
    </source>
</evidence>
<dbReference type="HOGENOM" id="CLU_014015_6_0_1"/>